<dbReference type="InterPro" id="IPR006439">
    <property type="entry name" value="HAD-SF_hydro_IA"/>
</dbReference>
<sequence>MTQAIQSLHDIADQFDAIVLDQWGVLHDGSAPYPLAIETLRALKTKGVRLAVLSNSGKRSAPNANRITAMGFDADLFETVMTSGEALWRDIAAQRLAYTSLYPITRAHGDAQGWAKGLDITLTDDLAQADAVLLMGLPDGAGADDFAQILSDAKTRGLPMLCTNPDRASPRADGVVVLSPGALAHDYQDRGGDTRFYGKPHQPVFTAIAETLQTDRLLMVGDSLEHDIAGGHGAGWSTLFIQGGLHASAFRSGDVIQTIHDLARKDTAPLPTYTLTRLS</sequence>
<dbReference type="InterPro" id="IPR006357">
    <property type="entry name" value="HAD-SF_hydro_IIA"/>
</dbReference>
<keyword evidence="2" id="KW-1185">Reference proteome</keyword>
<name>A0ABS9CRH9_9RHOB</name>
<evidence type="ECO:0000313" key="1">
    <source>
        <dbReference type="EMBL" id="MCF2869841.1"/>
    </source>
</evidence>
<dbReference type="PANTHER" id="PTHR19288:SF90">
    <property type="entry name" value="OS08G0542600 PROTEIN"/>
    <property type="match status" value="1"/>
</dbReference>
<evidence type="ECO:0000313" key="2">
    <source>
        <dbReference type="Proteomes" id="UP001200557"/>
    </source>
</evidence>
<reference evidence="1 2" key="1">
    <citation type="submission" date="2022-01" db="EMBL/GenBank/DDBJ databases">
        <title>Octadecabacter sp. nov., isolated from a marine alga.</title>
        <authorList>
            <person name="Jin M.S."/>
            <person name="Kim H.M."/>
            <person name="Han D.M."/>
            <person name="Jung J.J."/>
            <person name="Jeon C.O."/>
        </authorList>
    </citation>
    <scope>NUCLEOTIDE SEQUENCE [LARGE SCALE GENOMIC DNA]</scope>
    <source>
        <strain evidence="1 2">G9-8</strain>
    </source>
</reference>
<dbReference type="Pfam" id="PF13242">
    <property type="entry name" value="Hydrolase_like"/>
    <property type="match status" value="1"/>
</dbReference>
<dbReference type="NCBIfam" id="TIGR01549">
    <property type="entry name" value="HAD-SF-IA-v1"/>
    <property type="match status" value="1"/>
</dbReference>
<dbReference type="InterPro" id="IPR036412">
    <property type="entry name" value="HAD-like_sf"/>
</dbReference>
<accession>A0ABS9CRH9</accession>
<dbReference type="EMBL" id="JAKGAQ010000001">
    <property type="protein sequence ID" value="MCF2869841.1"/>
    <property type="molecule type" value="Genomic_DNA"/>
</dbReference>
<dbReference type="PANTHER" id="PTHR19288">
    <property type="entry name" value="4-NITROPHENYLPHOSPHATASE-RELATED"/>
    <property type="match status" value="1"/>
</dbReference>
<dbReference type="InterPro" id="IPR006356">
    <property type="entry name" value="HAD-SF_hydro_IIA_hyp3"/>
</dbReference>
<organism evidence="1 2">
    <name type="scientific">Octadecabacter dasysiphoniae</name>
    <dbReference type="NCBI Taxonomy" id="2909341"/>
    <lineage>
        <taxon>Bacteria</taxon>
        <taxon>Pseudomonadati</taxon>
        <taxon>Pseudomonadota</taxon>
        <taxon>Alphaproteobacteria</taxon>
        <taxon>Rhodobacterales</taxon>
        <taxon>Roseobacteraceae</taxon>
        <taxon>Octadecabacter</taxon>
    </lineage>
</organism>
<dbReference type="GO" id="GO:0016787">
    <property type="term" value="F:hydrolase activity"/>
    <property type="evidence" value="ECO:0007669"/>
    <property type="project" value="UniProtKB-KW"/>
</dbReference>
<dbReference type="SUPFAM" id="SSF56784">
    <property type="entry name" value="HAD-like"/>
    <property type="match status" value="1"/>
</dbReference>
<dbReference type="Pfam" id="PF13344">
    <property type="entry name" value="Hydrolase_6"/>
    <property type="match status" value="1"/>
</dbReference>
<dbReference type="Gene3D" id="3.40.50.1000">
    <property type="entry name" value="HAD superfamily/HAD-like"/>
    <property type="match status" value="2"/>
</dbReference>
<proteinExistence type="predicted"/>
<dbReference type="RefSeq" id="WP_235223965.1">
    <property type="nucleotide sequence ID" value="NZ_JAKGAQ010000001.1"/>
</dbReference>
<comment type="caution">
    <text evidence="1">The sequence shown here is derived from an EMBL/GenBank/DDBJ whole genome shotgun (WGS) entry which is preliminary data.</text>
</comment>
<keyword evidence="1" id="KW-0378">Hydrolase</keyword>
<gene>
    <name evidence="1" type="ORF">L0664_02060</name>
</gene>
<dbReference type="NCBIfam" id="TIGR01459">
    <property type="entry name" value="HAD-SF-IIA-hyp4"/>
    <property type="match status" value="1"/>
</dbReference>
<dbReference type="Proteomes" id="UP001200557">
    <property type="component" value="Unassembled WGS sequence"/>
</dbReference>
<protein>
    <submittedName>
        <fullName evidence="1">TIGR01459 family HAD-type hydrolase</fullName>
    </submittedName>
</protein>
<dbReference type="InterPro" id="IPR023214">
    <property type="entry name" value="HAD_sf"/>
</dbReference>